<dbReference type="GO" id="GO:0005829">
    <property type="term" value="C:cytosol"/>
    <property type="evidence" value="ECO:0007669"/>
    <property type="project" value="TreeGrafter"/>
</dbReference>
<dbReference type="GO" id="GO:0045820">
    <property type="term" value="P:negative regulation of glycolytic process"/>
    <property type="evidence" value="ECO:0007669"/>
    <property type="project" value="TreeGrafter"/>
</dbReference>
<feature type="active site" description="Proton donor/acceptor" evidence="2">
    <location>
        <position position="84"/>
    </location>
</feature>
<name>A0AAD5EDE1_UMBRA</name>
<feature type="active site" description="Tele-phosphohistidine intermediate" evidence="2">
    <location>
        <position position="10"/>
    </location>
</feature>
<gene>
    <name evidence="4" type="ORF">K450DRAFT_230580</name>
</gene>
<feature type="binding site" evidence="3">
    <location>
        <begin position="9"/>
        <end position="16"/>
    </location>
    <ligand>
        <name>substrate</name>
    </ligand>
</feature>
<dbReference type="SMART" id="SM00855">
    <property type="entry name" value="PGAM"/>
    <property type="match status" value="1"/>
</dbReference>
<feature type="binding site" evidence="3">
    <location>
        <position position="59"/>
    </location>
    <ligand>
        <name>substrate</name>
    </ligand>
</feature>
<evidence type="ECO:0000313" key="4">
    <source>
        <dbReference type="EMBL" id="KAI8581663.1"/>
    </source>
</evidence>
<dbReference type="PANTHER" id="PTHR46517:SF1">
    <property type="entry name" value="FRUCTOSE-2,6-BISPHOSPHATASE TIGAR"/>
    <property type="match status" value="1"/>
</dbReference>
<dbReference type="InterPro" id="IPR013078">
    <property type="entry name" value="His_Pase_superF_clade-1"/>
</dbReference>
<sequence>MAMLITLVRHGNTDANRDRWLQGQMDTQLNETGRQQAELVGQRLSNEQFDVIYSSDLSRCKQTADGITNFHQQTPIIFDKRLREHDFGSLNGKPVSAINAGAKARGISAADYIIDQGGESDQEVETRVLEAFNDIVSKSQQAGHSHILIVSHGGPLGIIISWMVEDQKYELPADPPRTIKLGNTSVTRVSITGCSGRIELFNCQKHLSIMMDTSLQNDRGPAV</sequence>
<dbReference type="GO" id="GO:0043456">
    <property type="term" value="P:regulation of pentose-phosphate shunt"/>
    <property type="evidence" value="ECO:0007669"/>
    <property type="project" value="TreeGrafter"/>
</dbReference>
<keyword evidence="5" id="KW-1185">Reference proteome</keyword>
<dbReference type="EMBL" id="MU620904">
    <property type="protein sequence ID" value="KAI8581663.1"/>
    <property type="molecule type" value="Genomic_DNA"/>
</dbReference>
<reference evidence="4" key="2">
    <citation type="journal article" date="2022" name="Proc. Natl. Acad. Sci. U.S.A.">
        <title>Diploid-dominant life cycles characterize the early evolution of Fungi.</title>
        <authorList>
            <person name="Amses K.R."/>
            <person name="Simmons D.R."/>
            <person name="Longcore J.E."/>
            <person name="Mondo S.J."/>
            <person name="Seto K."/>
            <person name="Jeronimo G.H."/>
            <person name="Bonds A.E."/>
            <person name="Quandt C.A."/>
            <person name="Davis W.J."/>
            <person name="Chang Y."/>
            <person name="Federici B.A."/>
            <person name="Kuo A."/>
            <person name="LaButti K."/>
            <person name="Pangilinan J."/>
            <person name="Andreopoulos W."/>
            <person name="Tritt A."/>
            <person name="Riley R."/>
            <person name="Hundley H."/>
            <person name="Johnson J."/>
            <person name="Lipzen A."/>
            <person name="Barry K."/>
            <person name="Lang B.F."/>
            <person name="Cuomo C.A."/>
            <person name="Buchler N.E."/>
            <person name="Grigoriev I.V."/>
            <person name="Spatafora J.W."/>
            <person name="Stajich J.E."/>
            <person name="James T.Y."/>
        </authorList>
    </citation>
    <scope>NUCLEOTIDE SEQUENCE</scope>
    <source>
        <strain evidence="4">AG</strain>
    </source>
</reference>
<dbReference type="GeneID" id="75912621"/>
<dbReference type="CDD" id="cd07067">
    <property type="entry name" value="HP_PGM_like"/>
    <property type="match status" value="1"/>
</dbReference>
<protein>
    <recommendedName>
        <fullName evidence="6">Phosphoglycerate mutase</fullName>
    </recommendedName>
</protein>
<dbReference type="AlphaFoldDB" id="A0AAD5EDE1"/>
<dbReference type="InterPro" id="IPR029033">
    <property type="entry name" value="His_PPase_superfam"/>
</dbReference>
<proteinExistence type="predicted"/>
<evidence type="ECO:0000256" key="1">
    <source>
        <dbReference type="ARBA" id="ARBA00022801"/>
    </source>
</evidence>
<evidence type="ECO:0000256" key="2">
    <source>
        <dbReference type="PIRSR" id="PIRSR613078-1"/>
    </source>
</evidence>
<dbReference type="Gene3D" id="3.40.50.1240">
    <property type="entry name" value="Phosphoglycerate mutase-like"/>
    <property type="match status" value="1"/>
</dbReference>
<keyword evidence="1" id="KW-0378">Hydrolase</keyword>
<dbReference type="InterPro" id="IPR051695">
    <property type="entry name" value="Phosphoglycerate_Mutase"/>
</dbReference>
<dbReference type="GO" id="GO:0004331">
    <property type="term" value="F:fructose-2,6-bisphosphate 2-phosphatase activity"/>
    <property type="evidence" value="ECO:0007669"/>
    <property type="project" value="TreeGrafter"/>
</dbReference>
<organism evidence="4 5">
    <name type="scientific">Umbelopsis ramanniana AG</name>
    <dbReference type="NCBI Taxonomy" id="1314678"/>
    <lineage>
        <taxon>Eukaryota</taxon>
        <taxon>Fungi</taxon>
        <taxon>Fungi incertae sedis</taxon>
        <taxon>Mucoromycota</taxon>
        <taxon>Mucoromycotina</taxon>
        <taxon>Umbelopsidomycetes</taxon>
        <taxon>Umbelopsidales</taxon>
        <taxon>Umbelopsidaceae</taxon>
        <taxon>Umbelopsis</taxon>
    </lineage>
</organism>
<evidence type="ECO:0000256" key="3">
    <source>
        <dbReference type="PIRSR" id="PIRSR613078-2"/>
    </source>
</evidence>
<dbReference type="RefSeq" id="XP_051446667.1">
    <property type="nucleotide sequence ID" value="XM_051587276.1"/>
</dbReference>
<evidence type="ECO:0008006" key="6">
    <source>
        <dbReference type="Google" id="ProtNLM"/>
    </source>
</evidence>
<evidence type="ECO:0000313" key="5">
    <source>
        <dbReference type="Proteomes" id="UP001206595"/>
    </source>
</evidence>
<comment type="caution">
    <text evidence="4">The sequence shown here is derived from an EMBL/GenBank/DDBJ whole genome shotgun (WGS) entry which is preliminary data.</text>
</comment>
<dbReference type="SUPFAM" id="SSF53254">
    <property type="entry name" value="Phosphoglycerate mutase-like"/>
    <property type="match status" value="1"/>
</dbReference>
<reference evidence="4" key="1">
    <citation type="submission" date="2021-06" db="EMBL/GenBank/DDBJ databases">
        <authorList>
            <consortium name="DOE Joint Genome Institute"/>
            <person name="Mondo S.J."/>
            <person name="Amses K.R."/>
            <person name="Simmons D.R."/>
            <person name="Longcore J.E."/>
            <person name="Seto K."/>
            <person name="Alves G.H."/>
            <person name="Bonds A.E."/>
            <person name="Quandt C.A."/>
            <person name="Davis W.J."/>
            <person name="Chang Y."/>
            <person name="Letcher P.M."/>
            <person name="Powell M.J."/>
            <person name="Kuo A."/>
            <person name="Labutti K."/>
            <person name="Pangilinan J."/>
            <person name="Andreopoulos W."/>
            <person name="Tritt A."/>
            <person name="Riley R."/>
            <person name="Hundley H."/>
            <person name="Johnson J."/>
            <person name="Lipzen A."/>
            <person name="Barry K."/>
            <person name="Berbee M.L."/>
            <person name="Buchler N.E."/>
            <person name="Grigoriev I.V."/>
            <person name="Spatafora J.W."/>
            <person name="Stajich J.E."/>
            <person name="James T.Y."/>
        </authorList>
    </citation>
    <scope>NUCLEOTIDE SEQUENCE</scope>
    <source>
        <strain evidence="4">AG</strain>
    </source>
</reference>
<dbReference type="Pfam" id="PF00300">
    <property type="entry name" value="His_Phos_1"/>
    <property type="match status" value="1"/>
</dbReference>
<dbReference type="PANTHER" id="PTHR46517">
    <property type="entry name" value="FRUCTOSE-2,6-BISPHOSPHATASE TIGAR"/>
    <property type="match status" value="1"/>
</dbReference>
<dbReference type="Proteomes" id="UP001206595">
    <property type="component" value="Unassembled WGS sequence"/>
</dbReference>
<accession>A0AAD5EDE1</accession>